<evidence type="ECO:0000256" key="1">
    <source>
        <dbReference type="SAM" id="SignalP"/>
    </source>
</evidence>
<name>A0ABS1KLG3_9BACT</name>
<gene>
    <name evidence="2" type="ORF">JI741_03655</name>
</gene>
<dbReference type="RefSeq" id="WP_202007469.1">
    <property type="nucleotide sequence ID" value="NZ_JAERRB010000001.1"/>
</dbReference>
<sequence>MKKSILFLIVLAGCAIHAVAQEKAAPRSEFLIELSASAVDVKAGESRDVTLQVNRSKAYSKFKGVLGVSSGLPEGVTVSFAPAQDVDGSSVVTIAADATAKPGTYTLILNGTLQHKTKGATLALTVQEGAGHTVTSIHE</sequence>
<organism evidence="2 3">
    <name type="scientific">Chryseolinea lacunae</name>
    <dbReference type="NCBI Taxonomy" id="2801331"/>
    <lineage>
        <taxon>Bacteria</taxon>
        <taxon>Pseudomonadati</taxon>
        <taxon>Bacteroidota</taxon>
        <taxon>Cytophagia</taxon>
        <taxon>Cytophagales</taxon>
        <taxon>Fulvivirgaceae</taxon>
        <taxon>Chryseolinea</taxon>
    </lineage>
</organism>
<comment type="caution">
    <text evidence="2">The sequence shown here is derived from an EMBL/GenBank/DDBJ whole genome shotgun (WGS) entry which is preliminary data.</text>
</comment>
<evidence type="ECO:0000313" key="3">
    <source>
        <dbReference type="Proteomes" id="UP000613030"/>
    </source>
</evidence>
<feature type="chain" id="PRO_5046305950" evidence="1">
    <location>
        <begin position="21"/>
        <end position="139"/>
    </location>
</feature>
<evidence type="ECO:0000313" key="2">
    <source>
        <dbReference type="EMBL" id="MBL0740294.1"/>
    </source>
</evidence>
<proteinExistence type="predicted"/>
<keyword evidence="1" id="KW-0732">Signal</keyword>
<keyword evidence="3" id="KW-1185">Reference proteome</keyword>
<dbReference type="EMBL" id="JAERRB010000001">
    <property type="protein sequence ID" value="MBL0740294.1"/>
    <property type="molecule type" value="Genomic_DNA"/>
</dbReference>
<dbReference type="Proteomes" id="UP000613030">
    <property type="component" value="Unassembled WGS sequence"/>
</dbReference>
<accession>A0ABS1KLG3</accession>
<reference evidence="2 3" key="1">
    <citation type="submission" date="2021-01" db="EMBL/GenBank/DDBJ databases">
        <title>Chryseolinea sp. Jin1 Genome sequencing and assembly.</title>
        <authorList>
            <person name="Kim I."/>
        </authorList>
    </citation>
    <scope>NUCLEOTIDE SEQUENCE [LARGE SCALE GENOMIC DNA]</scope>
    <source>
        <strain evidence="2 3">Jin1</strain>
    </source>
</reference>
<protein>
    <submittedName>
        <fullName evidence="2">Uncharacterized protein</fullName>
    </submittedName>
</protein>
<feature type="signal peptide" evidence="1">
    <location>
        <begin position="1"/>
        <end position="20"/>
    </location>
</feature>